<keyword evidence="1" id="KW-0472">Membrane</keyword>
<evidence type="ECO:0000313" key="2">
    <source>
        <dbReference type="EMBL" id="KAE8321259.1"/>
    </source>
</evidence>
<feature type="transmembrane region" description="Helical" evidence="1">
    <location>
        <begin position="6"/>
        <end position="29"/>
    </location>
</feature>
<evidence type="ECO:0000256" key="1">
    <source>
        <dbReference type="SAM" id="Phobius"/>
    </source>
</evidence>
<name>A0A5N6WN74_9EURO</name>
<proteinExistence type="predicted"/>
<keyword evidence="1" id="KW-0812">Transmembrane</keyword>
<dbReference type="EMBL" id="ML741875">
    <property type="protein sequence ID" value="KAE8321259.1"/>
    <property type="molecule type" value="Genomic_DNA"/>
</dbReference>
<gene>
    <name evidence="2" type="ORF">BDV39DRAFT_186122</name>
</gene>
<sequence length="126" mass="14574">MRPSSFWVWGSTWYLYQPCLVPLMMLLAFPCQPELPSCHSGIEQALPAFKSFIPWNAAARRSYDVVELIYEASKDVTGLEKSKEILTAFGEMDMEFWDLAAGGFEYDYEWESLIDWKKTLTPNVED</sequence>
<reference evidence="3" key="1">
    <citation type="submission" date="2019-04" db="EMBL/GenBank/DDBJ databases">
        <title>Friends and foes A comparative genomics studyof 23 Aspergillus species from section Flavi.</title>
        <authorList>
            <consortium name="DOE Joint Genome Institute"/>
            <person name="Kjaerbolling I."/>
            <person name="Vesth T."/>
            <person name="Frisvad J.C."/>
            <person name="Nybo J.L."/>
            <person name="Theobald S."/>
            <person name="Kildgaard S."/>
            <person name="Isbrandt T."/>
            <person name="Kuo A."/>
            <person name="Sato A."/>
            <person name="Lyhne E.K."/>
            <person name="Kogle M.E."/>
            <person name="Wiebenga A."/>
            <person name="Kun R.S."/>
            <person name="Lubbers R.J."/>
            <person name="Makela M.R."/>
            <person name="Barry K."/>
            <person name="Chovatia M."/>
            <person name="Clum A."/>
            <person name="Daum C."/>
            <person name="Haridas S."/>
            <person name="He G."/>
            <person name="LaButti K."/>
            <person name="Lipzen A."/>
            <person name="Mondo S."/>
            <person name="Riley R."/>
            <person name="Salamov A."/>
            <person name="Simmons B.A."/>
            <person name="Magnuson J.K."/>
            <person name="Henrissat B."/>
            <person name="Mortensen U.H."/>
            <person name="Larsen T.O."/>
            <person name="Devries R.P."/>
            <person name="Grigoriev I.V."/>
            <person name="Machida M."/>
            <person name="Baker S.E."/>
            <person name="Andersen M.R."/>
        </authorList>
    </citation>
    <scope>NUCLEOTIDE SEQUENCE [LARGE SCALE GENOMIC DNA]</scope>
    <source>
        <strain evidence="3">CBS 130017</strain>
    </source>
</reference>
<dbReference type="Proteomes" id="UP000325945">
    <property type="component" value="Unassembled WGS sequence"/>
</dbReference>
<dbReference type="AlphaFoldDB" id="A0A5N6WN74"/>
<keyword evidence="1" id="KW-1133">Transmembrane helix</keyword>
<evidence type="ECO:0000313" key="3">
    <source>
        <dbReference type="Proteomes" id="UP000325945"/>
    </source>
</evidence>
<accession>A0A5N6WN74</accession>
<organism evidence="2 3">
    <name type="scientific">Aspergillus sergii</name>
    <dbReference type="NCBI Taxonomy" id="1034303"/>
    <lineage>
        <taxon>Eukaryota</taxon>
        <taxon>Fungi</taxon>
        <taxon>Dikarya</taxon>
        <taxon>Ascomycota</taxon>
        <taxon>Pezizomycotina</taxon>
        <taxon>Eurotiomycetes</taxon>
        <taxon>Eurotiomycetidae</taxon>
        <taxon>Eurotiales</taxon>
        <taxon>Aspergillaceae</taxon>
        <taxon>Aspergillus</taxon>
        <taxon>Aspergillus subgen. Circumdati</taxon>
    </lineage>
</organism>
<protein>
    <submittedName>
        <fullName evidence="2">Uncharacterized protein</fullName>
    </submittedName>
</protein>
<keyword evidence="3" id="KW-1185">Reference proteome</keyword>